<proteinExistence type="predicted"/>
<accession>A0ABU7G3H0</accession>
<dbReference type="Proteomes" id="UP001310248">
    <property type="component" value="Unassembled WGS sequence"/>
</dbReference>
<name>A0ABU7G3H0_9ALTE</name>
<evidence type="ECO:0008006" key="3">
    <source>
        <dbReference type="Google" id="ProtNLM"/>
    </source>
</evidence>
<dbReference type="EMBL" id="JAYDYW010000006">
    <property type="protein sequence ID" value="MEE1673942.1"/>
    <property type="molecule type" value="Genomic_DNA"/>
</dbReference>
<keyword evidence="2" id="KW-1185">Reference proteome</keyword>
<reference evidence="2" key="1">
    <citation type="submission" date="2023-07" db="EMBL/GenBank/DDBJ databases">
        <title>Draft genome sequence of Agarivorans aestuarii strain ZMCS4, a CAZymes producing bacteria isolated from the marine brown algae Clodostephus spongiosus.</title>
        <authorList>
            <person name="Lorente B."/>
            <person name="Cabral C."/>
            <person name="Frias J."/>
            <person name="Faria J."/>
            <person name="Toubarro D."/>
        </authorList>
    </citation>
    <scope>NUCLEOTIDE SEQUENCE [LARGE SCALE GENOMIC DNA]</scope>
    <source>
        <strain evidence="2">ZMCS4</strain>
    </source>
</reference>
<sequence length="577" mass="62392">MKNVLIAGGLLAIGAGAGGYWYSQQADQVNADGGVLSYIPADTAILSLQLKPFPVKAYIDSLSGSYKSLPSDTFEESEISDPRGKFFVALFDSYNQALSDGQTFVDTFGLADDIRSYFYTLGAIPVLKVEVTKADAIWAWLDKAEQQSGFTHTKQNLKGIDYRAYRLNDEGDTDTADLVVAVNNNLLTITLNTSINEDSLLETALGLNPAEQPISDTTIIQDSLSKHGFLEEGFGFINHQAIAKALTTSDGSLLAKHIAKLERADNSNGLAVLRTPACEQEFASITANWPKTVMGFDTLDISEQESSFGVRMVVESNNSVLLSAYQAMSGFIPSYASNTEDAVFSMAYGVDVNQLVPSLLSVWEEMLTPDYQCEPLQNIQMAMQQQNPGMVGMMTGMANGLKGIGMAVFNYELADMSRPEELESLDAIISISADNPAALFDIAKQFSPELASISLPADGTPVDVSHLLPLPPTTKVQPQLALKGNHLVLFNGERAAAVSQQLASEPVANNGLLSMYIDYQQMFEPIVSGIEMSGEEVPEELMDLKDYRIKAQMNMAVNDQGISFGSSMTSQADSAVN</sequence>
<dbReference type="RefSeq" id="WP_329775167.1">
    <property type="nucleotide sequence ID" value="NZ_JAYDYW010000006.1"/>
</dbReference>
<reference evidence="1 2" key="2">
    <citation type="submission" date="2023-12" db="EMBL/GenBank/DDBJ databases">
        <authorList>
            <consortium name="Cladostephus spongiosus"/>
            <person name="Lorente B."/>
            <person name="Cabral C."/>
            <person name="Frias J."/>
            <person name="Faria J."/>
            <person name="Toubarro D."/>
        </authorList>
    </citation>
    <scope>NUCLEOTIDE SEQUENCE [LARGE SCALE GENOMIC DNA]</scope>
    <source>
        <strain evidence="1 2">ZMCS4</strain>
    </source>
</reference>
<comment type="caution">
    <text evidence="1">The sequence shown here is derived from an EMBL/GenBank/DDBJ whole genome shotgun (WGS) entry which is preliminary data.</text>
</comment>
<gene>
    <name evidence="1" type="ORF">SNR37_003369</name>
</gene>
<organism evidence="1 2">
    <name type="scientific">Agarivorans aestuarii</name>
    <dbReference type="NCBI Taxonomy" id="1563703"/>
    <lineage>
        <taxon>Bacteria</taxon>
        <taxon>Pseudomonadati</taxon>
        <taxon>Pseudomonadota</taxon>
        <taxon>Gammaproteobacteria</taxon>
        <taxon>Alteromonadales</taxon>
        <taxon>Alteromonadaceae</taxon>
        <taxon>Agarivorans</taxon>
    </lineage>
</organism>
<evidence type="ECO:0000313" key="2">
    <source>
        <dbReference type="Proteomes" id="UP001310248"/>
    </source>
</evidence>
<protein>
    <recommendedName>
        <fullName evidence="3">DUF3352 domain-containing protein</fullName>
    </recommendedName>
</protein>
<evidence type="ECO:0000313" key="1">
    <source>
        <dbReference type="EMBL" id="MEE1673942.1"/>
    </source>
</evidence>